<evidence type="ECO:0000313" key="3">
    <source>
        <dbReference type="EMBL" id="RUQ65934.1"/>
    </source>
</evidence>
<comment type="caution">
    <text evidence="3">The sequence shown here is derived from an EMBL/GenBank/DDBJ whole genome shotgun (WGS) entry which is preliminary data.</text>
</comment>
<dbReference type="InterPro" id="IPR011006">
    <property type="entry name" value="CheY-like_superfamily"/>
</dbReference>
<dbReference type="InterPro" id="IPR001789">
    <property type="entry name" value="Sig_transdc_resp-reg_receiver"/>
</dbReference>
<sequence length="125" mass="13014">MFSIDAKIEPPSHGGRRALVSDADADHRDALSRHLAGRGFHVSHANGALDALAIIGAEAPNVALLHSEETGDDGGRAVALAAMLYPQTRIIVMAAVGTAGDGAFPVLRRPVDLALLDRCLDELTA</sequence>
<dbReference type="EMBL" id="RZIJ01000025">
    <property type="protein sequence ID" value="RUQ65934.1"/>
    <property type="molecule type" value="Genomic_DNA"/>
</dbReference>
<reference evidence="3 4" key="1">
    <citation type="submission" date="2018-12" db="EMBL/GenBank/DDBJ databases">
        <authorList>
            <person name="Yang Y."/>
        </authorList>
    </citation>
    <scope>NUCLEOTIDE SEQUENCE [LARGE SCALE GENOMIC DNA]</scope>
    <source>
        <strain evidence="3 4">GSF71</strain>
    </source>
</reference>
<evidence type="ECO:0000313" key="4">
    <source>
        <dbReference type="Proteomes" id="UP000280346"/>
    </source>
</evidence>
<gene>
    <name evidence="3" type="ORF">EJ913_25015</name>
</gene>
<dbReference type="OrthoDB" id="7304718at2"/>
<evidence type="ECO:0000259" key="2">
    <source>
        <dbReference type="PROSITE" id="PS50110"/>
    </source>
</evidence>
<dbReference type="GO" id="GO:0000160">
    <property type="term" value="P:phosphorelay signal transduction system"/>
    <property type="evidence" value="ECO:0007669"/>
    <property type="project" value="InterPro"/>
</dbReference>
<feature type="domain" description="Response regulatory" evidence="2">
    <location>
        <begin position="17"/>
        <end position="124"/>
    </location>
</feature>
<dbReference type="SUPFAM" id="SSF52172">
    <property type="entry name" value="CheY-like"/>
    <property type="match status" value="1"/>
</dbReference>
<keyword evidence="4" id="KW-1185">Reference proteome</keyword>
<comment type="caution">
    <text evidence="1">Lacks conserved residue(s) required for the propagation of feature annotation.</text>
</comment>
<name>A0A433J2M1_9PROT</name>
<dbReference type="Proteomes" id="UP000280346">
    <property type="component" value="Unassembled WGS sequence"/>
</dbReference>
<dbReference type="AlphaFoldDB" id="A0A433J2M1"/>
<dbReference type="RefSeq" id="WP_127003049.1">
    <property type="nucleotide sequence ID" value="NZ_JBNPXW010000022.1"/>
</dbReference>
<accession>A0A433J2M1</accession>
<dbReference type="PROSITE" id="PS50110">
    <property type="entry name" value="RESPONSE_REGULATORY"/>
    <property type="match status" value="1"/>
</dbReference>
<proteinExistence type="predicted"/>
<evidence type="ECO:0000256" key="1">
    <source>
        <dbReference type="PROSITE-ProRule" id="PRU00169"/>
    </source>
</evidence>
<organism evidence="3 4">
    <name type="scientific">Azospirillum doebereinerae</name>
    <dbReference type="NCBI Taxonomy" id="92933"/>
    <lineage>
        <taxon>Bacteria</taxon>
        <taxon>Pseudomonadati</taxon>
        <taxon>Pseudomonadota</taxon>
        <taxon>Alphaproteobacteria</taxon>
        <taxon>Rhodospirillales</taxon>
        <taxon>Azospirillaceae</taxon>
        <taxon>Azospirillum</taxon>
    </lineage>
</organism>
<protein>
    <submittedName>
        <fullName evidence="3">Response regulator</fullName>
    </submittedName>
</protein>
<dbReference type="Gene3D" id="3.40.50.2300">
    <property type="match status" value="1"/>
</dbReference>